<proteinExistence type="predicted"/>
<keyword evidence="2" id="KW-1185">Reference proteome</keyword>
<dbReference type="AlphaFoldDB" id="A0A284RLS1"/>
<name>A0A284RLS1_ARMOS</name>
<accession>A0A284RLS1</accession>
<evidence type="ECO:0000313" key="2">
    <source>
        <dbReference type="Proteomes" id="UP000219338"/>
    </source>
</evidence>
<dbReference type="Proteomes" id="UP000219338">
    <property type="component" value="Unassembled WGS sequence"/>
</dbReference>
<dbReference type="EMBL" id="FUEG01000011">
    <property type="protein sequence ID" value="SJL09717.1"/>
    <property type="molecule type" value="Genomic_DNA"/>
</dbReference>
<organism evidence="1 2">
    <name type="scientific">Armillaria ostoyae</name>
    <name type="common">Armillaria root rot fungus</name>
    <dbReference type="NCBI Taxonomy" id="47428"/>
    <lineage>
        <taxon>Eukaryota</taxon>
        <taxon>Fungi</taxon>
        <taxon>Dikarya</taxon>
        <taxon>Basidiomycota</taxon>
        <taxon>Agaricomycotina</taxon>
        <taxon>Agaricomycetes</taxon>
        <taxon>Agaricomycetidae</taxon>
        <taxon>Agaricales</taxon>
        <taxon>Marasmiineae</taxon>
        <taxon>Physalacriaceae</taxon>
        <taxon>Armillaria</taxon>
    </lineage>
</organism>
<sequence length="85" mass="9572">MPTLSYALLGYGSMRAPLLYLMDLKRDSQPLLLFIVKRGRGASLGSCFLSATPHPLHPSTIESTVVYYRCVSLHRYGFVKVIQRI</sequence>
<gene>
    <name evidence="1" type="ORF">ARMOST_13098</name>
</gene>
<protein>
    <submittedName>
        <fullName evidence="1">Uncharacterized protein</fullName>
    </submittedName>
</protein>
<reference evidence="2" key="1">
    <citation type="journal article" date="2017" name="Nat. Ecol. Evol.">
        <title>Genome expansion and lineage-specific genetic innovations in the forest pathogenic fungi Armillaria.</title>
        <authorList>
            <person name="Sipos G."/>
            <person name="Prasanna A.N."/>
            <person name="Walter M.C."/>
            <person name="O'Connor E."/>
            <person name="Balint B."/>
            <person name="Krizsan K."/>
            <person name="Kiss B."/>
            <person name="Hess J."/>
            <person name="Varga T."/>
            <person name="Slot J."/>
            <person name="Riley R."/>
            <person name="Boka B."/>
            <person name="Rigling D."/>
            <person name="Barry K."/>
            <person name="Lee J."/>
            <person name="Mihaltcheva S."/>
            <person name="LaButti K."/>
            <person name="Lipzen A."/>
            <person name="Waldron R."/>
            <person name="Moloney N.M."/>
            <person name="Sperisen C."/>
            <person name="Kredics L."/>
            <person name="Vagvoelgyi C."/>
            <person name="Patrignani A."/>
            <person name="Fitzpatrick D."/>
            <person name="Nagy I."/>
            <person name="Doyle S."/>
            <person name="Anderson J.B."/>
            <person name="Grigoriev I.V."/>
            <person name="Gueldener U."/>
            <person name="Muensterkoetter M."/>
            <person name="Nagy L.G."/>
        </authorList>
    </citation>
    <scope>NUCLEOTIDE SEQUENCE [LARGE SCALE GENOMIC DNA]</scope>
    <source>
        <strain evidence="2">C18/9</strain>
    </source>
</reference>
<evidence type="ECO:0000313" key="1">
    <source>
        <dbReference type="EMBL" id="SJL09717.1"/>
    </source>
</evidence>